<accession>A0A383B0C0</accession>
<protein>
    <recommendedName>
        <fullName evidence="2">DUF4197 domain-containing protein</fullName>
    </recommendedName>
</protein>
<proteinExistence type="predicted"/>
<feature type="non-terminal residue" evidence="1">
    <location>
        <position position="217"/>
    </location>
</feature>
<evidence type="ECO:0000313" key="1">
    <source>
        <dbReference type="EMBL" id="SVE12858.1"/>
    </source>
</evidence>
<name>A0A383B0C0_9ZZZZ</name>
<gene>
    <name evidence="1" type="ORF">METZ01_LOCUS465712</name>
</gene>
<organism evidence="1">
    <name type="scientific">marine metagenome</name>
    <dbReference type="NCBI Taxonomy" id="408172"/>
    <lineage>
        <taxon>unclassified sequences</taxon>
        <taxon>metagenomes</taxon>
        <taxon>ecological metagenomes</taxon>
    </lineage>
</organism>
<evidence type="ECO:0008006" key="2">
    <source>
        <dbReference type="Google" id="ProtNLM"/>
    </source>
</evidence>
<dbReference type="Pfam" id="PF13852">
    <property type="entry name" value="DUF4197"/>
    <property type="match status" value="1"/>
</dbReference>
<dbReference type="EMBL" id="UINC01196026">
    <property type="protein sequence ID" value="SVE12858.1"/>
    <property type="molecule type" value="Genomic_DNA"/>
</dbReference>
<reference evidence="1" key="1">
    <citation type="submission" date="2018-05" db="EMBL/GenBank/DDBJ databases">
        <authorList>
            <person name="Lanie J.A."/>
            <person name="Ng W.-L."/>
            <person name="Kazmierczak K.M."/>
            <person name="Andrzejewski T.M."/>
            <person name="Davidsen T.M."/>
            <person name="Wayne K.J."/>
            <person name="Tettelin H."/>
            <person name="Glass J.I."/>
            <person name="Rusch D."/>
            <person name="Podicherti R."/>
            <person name="Tsui H.-C.T."/>
            <person name="Winkler M.E."/>
        </authorList>
    </citation>
    <scope>NUCLEOTIDE SEQUENCE</scope>
</reference>
<dbReference type="AlphaFoldDB" id="A0A383B0C0"/>
<sequence>MLAFDLLRMSLKSTNKIMRKLTALIAITIILVNISTAQGLLEKGKALAKAASPAGGFSKEEAAQAIKESLVNGTNSGTETVSKPDGYFKNPEIKIPFPKDAQTVEQKLRSIGAGSKVDEAVLSINRAAELAGKEAKSIFVEAIKQMTVMDAINIVKGEEDAATSYLDKTTNAILYEKFKPIIASALEKTGATKHWTTVFSTYNKIPFVKKVNSDLED</sequence>
<dbReference type="InterPro" id="IPR025245">
    <property type="entry name" value="DUF4197"/>
</dbReference>